<organism evidence="2 3">
    <name type="scientific">Lasiosphaeria hispida</name>
    <dbReference type="NCBI Taxonomy" id="260671"/>
    <lineage>
        <taxon>Eukaryota</taxon>
        <taxon>Fungi</taxon>
        <taxon>Dikarya</taxon>
        <taxon>Ascomycota</taxon>
        <taxon>Pezizomycotina</taxon>
        <taxon>Sordariomycetes</taxon>
        <taxon>Sordariomycetidae</taxon>
        <taxon>Sordariales</taxon>
        <taxon>Lasiosphaeriaceae</taxon>
        <taxon>Lasiosphaeria</taxon>
    </lineage>
</organism>
<keyword evidence="3" id="KW-1185">Reference proteome</keyword>
<evidence type="ECO:0000259" key="1">
    <source>
        <dbReference type="Pfam" id="PF06985"/>
    </source>
</evidence>
<name>A0AAJ0H7L8_9PEZI</name>
<dbReference type="InterPro" id="IPR010730">
    <property type="entry name" value="HET"/>
</dbReference>
<dbReference type="Pfam" id="PF26639">
    <property type="entry name" value="Het-6_barrel"/>
    <property type="match status" value="1"/>
</dbReference>
<comment type="caution">
    <text evidence="2">The sequence shown here is derived from an EMBL/GenBank/DDBJ whole genome shotgun (WGS) entry which is preliminary data.</text>
</comment>
<dbReference type="PANTHER" id="PTHR24148">
    <property type="entry name" value="ANKYRIN REPEAT DOMAIN-CONTAINING PROTEIN 39 HOMOLOG-RELATED"/>
    <property type="match status" value="1"/>
</dbReference>
<reference evidence="2" key="1">
    <citation type="journal article" date="2023" name="Mol. Phylogenet. Evol.">
        <title>Genome-scale phylogeny and comparative genomics of the fungal order Sordariales.</title>
        <authorList>
            <person name="Hensen N."/>
            <person name="Bonometti L."/>
            <person name="Westerberg I."/>
            <person name="Brannstrom I.O."/>
            <person name="Guillou S."/>
            <person name="Cros-Aarteil S."/>
            <person name="Calhoun S."/>
            <person name="Haridas S."/>
            <person name="Kuo A."/>
            <person name="Mondo S."/>
            <person name="Pangilinan J."/>
            <person name="Riley R."/>
            <person name="LaButti K."/>
            <person name="Andreopoulos B."/>
            <person name="Lipzen A."/>
            <person name="Chen C."/>
            <person name="Yan M."/>
            <person name="Daum C."/>
            <person name="Ng V."/>
            <person name="Clum A."/>
            <person name="Steindorff A."/>
            <person name="Ohm R.A."/>
            <person name="Martin F."/>
            <person name="Silar P."/>
            <person name="Natvig D.O."/>
            <person name="Lalanne C."/>
            <person name="Gautier V."/>
            <person name="Ament-Velasquez S.L."/>
            <person name="Kruys A."/>
            <person name="Hutchinson M.I."/>
            <person name="Powell A.J."/>
            <person name="Barry K."/>
            <person name="Miller A.N."/>
            <person name="Grigoriev I.V."/>
            <person name="Debuchy R."/>
            <person name="Gladieux P."/>
            <person name="Hiltunen Thoren M."/>
            <person name="Johannesson H."/>
        </authorList>
    </citation>
    <scope>NUCLEOTIDE SEQUENCE</scope>
    <source>
        <strain evidence="2">CBS 955.72</strain>
    </source>
</reference>
<accession>A0AAJ0H7L8</accession>
<proteinExistence type="predicted"/>
<sequence>MSIYKPLETPTSVRLIELLGSTKADSPLRCRIHHADLDDSPAYYALSYVWGDESNPGAIYCDGIPLPITRSLAAALRHLRLPGKALVVWADAICINQNDTTGEKEAQITLMGRVYSQAAEVLVWLGEESALEDPKAAFECAQQLWDRLASRFDDFKTWRVQYKPAEDIPDLTKVDNIVHDMDAINRHFSIPPAGSPGYEALDRLLQLPWFTRAWTFQESFLAAGRRFVLGGRSIDGEVMMLVVETLIILGRKTGRSYFTAVGNTWSLCSMVSGQQPMRAAFRDSLIGLLSLRRGAACKLPSDLVYSLLGIHGESSAICVEYNKPFGQVFGEAILEHIRNSGSLSVLGQVDVATSDPSTASVPSWVPDWRKVSSHHLFSRVHYALEDQLYSCTGSSKVRLLRPTEATELHITGVEFDKVIAIIPRETLDFELVFSQFRSLLNKDGLYEPTGEVPHVVGMRTKCADLDISLFDKEVGAKRLGSDLQLLTELMFSGDKSTAVGLHSKFRIMSQDTRPIVTRDSKFGLAPLGVREGDVVCLMLGGEVPLLLRPSVGGPEGKYTFVGECYLHGFMDGEGLVVSRSRMCSLYDKAETAWLHRLHEPQPFPFVTAEFCIR</sequence>
<evidence type="ECO:0000313" key="2">
    <source>
        <dbReference type="EMBL" id="KAK3342078.1"/>
    </source>
</evidence>
<dbReference type="AlphaFoldDB" id="A0AAJ0H7L8"/>
<dbReference type="InterPro" id="IPR052895">
    <property type="entry name" value="HetReg/Transcr_Mod"/>
</dbReference>
<gene>
    <name evidence="2" type="ORF">B0T25DRAFT_358469</name>
</gene>
<dbReference type="Pfam" id="PF06985">
    <property type="entry name" value="HET"/>
    <property type="match status" value="1"/>
</dbReference>
<dbReference type="PANTHER" id="PTHR24148:SF64">
    <property type="entry name" value="HETEROKARYON INCOMPATIBILITY DOMAIN-CONTAINING PROTEIN"/>
    <property type="match status" value="1"/>
</dbReference>
<dbReference type="Proteomes" id="UP001275084">
    <property type="component" value="Unassembled WGS sequence"/>
</dbReference>
<evidence type="ECO:0000313" key="3">
    <source>
        <dbReference type="Proteomes" id="UP001275084"/>
    </source>
</evidence>
<dbReference type="EMBL" id="JAUIQD010000008">
    <property type="protein sequence ID" value="KAK3342078.1"/>
    <property type="molecule type" value="Genomic_DNA"/>
</dbReference>
<protein>
    <submittedName>
        <fullName evidence="2">Heterokaryon incompatibility protein-domain-containing protein</fullName>
    </submittedName>
</protein>
<reference evidence="2" key="2">
    <citation type="submission" date="2023-06" db="EMBL/GenBank/DDBJ databases">
        <authorList>
            <consortium name="Lawrence Berkeley National Laboratory"/>
            <person name="Haridas S."/>
            <person name="Hensen N."/>
            <person name="Bonometti L."/>
            <person name="Westerberg I."/>
            <person name="Brannstrom I.O."/>
            <person name="Guillou S."/>
            <person name="Cros-Aarteil S."/>
            <person name="Calhoun S."/>
            <person name="Kuo A."/>
            <person name="Mondo S."/>
            <person name="Pangilinan J."/>
            <person name="Riley R."/>
            <person name="Labutti K."/>
            <person name="Andreopoulos B."/>
            <person name="Lipzen A."/>
            <person name="Chen C."/>
            <person name="Yanf M."/>
            <person name="Daum C."/>
            <person name="Ng V."/>
            <person name="Clum A."/>
            <person name="Steindorff A."/>
            <person name="Ohm R."/>
            <person name="Martin F."/>
            <person name="Silar P."/>
            <person name="Natvig D."/>
            <person name="Lalanne C."/>
            <person name="Gautier V."/>
            <person name="Ament-Velasquez S.L."/>
            <person name="Kruys A."/>
            <person name="Hutchinson M.I."/>
            <person name="Powell A.J."/>
            <person name="Barry K."/>
            <person name="Miller A.N."/>
            <person name="Grigoriev I.V."/>
            <person name="Debuchy R."/>
            <person name="Gladieux P."/>
            <person name="Thoren M.H."/>
            <person name="Johannesson H."/>
        </authorList>
    </citation>
    <scope>NUCLEOTIDE SEQUENCE</scope>
    <source>
        <strain evidence="2">CBS 955.72</strain>
    </source>
</reference>
<feature type="domain" description="Heterokaryon incompatibility" evidence="1">
    <location>
        <begin position="43"/>
        <end position="218"/>
    </location>
</feature>